<organism evidence="1 2">
    <name type="scientific">Embleya hyalina</name>
    <dbReference type="NCBI Taxonomy" id="516124"/>
    <lineage>
        <taxon>Bacteria</taxon>
        <taxon>Bacillati</taxon>
        <taxon>Actinomycetota</taxon>
        <taxon>Actinomycetes</taxon>
        <taxon>Kitasatosporales</taxon>
        <taxon>Streptomycetaceae</taxon>
        <taxon>Embleya</taxon>
    </lineage>
</organism>
<dbReference type="Proteomes" id="UP000286931">
    <property type="component" value="Unassembled WGS sequence"/>
</dbReference>
<gene>
    <name evidence="1" type="ORF">EHYA_09208</name>
</gene>
<dbReference type="OrthoDB" id="4350350at2"/>
<name>A0A401Z3M1_9ACTN</name>
<dbReference type="AlphaFoldDB" id="A0A401Z3M1"/>
<evidence type="ECO:0000313" key="1">
    <source>
        <dbReference type="EMBL" id="GCE01442.1"/>
    </source>
</evidence>
<accession>A0A401Z3M1</accession>
<reference evidence="1 2" key="1">
    <citation type="submission" date="2018-12" db="EMBL/GenBank/DDBJ databases">
        <title>Draft genome sequence of Embleya hyalina NBRC 13850T.</title>
        <authorList>
            <person name="Komaki H."/>
            <person name="Hosoyama A."/>
            <person name="Kimura A."/>
            <person name="Ichikawa N."/>
            <person name="Tamura T."/>
        </authorList>
    </citation>
    <scope>NUCLEOTIDE SEQUENCE [LARGE SCALE GENOMIC DNA]</scope>
    <source>
        <strain evidence="1 2">NBRC 13850</strain>
    </source>
</reference>
<comment type="caution">
    <text evidence="1">The sequence shown here is derived from an EMBL/GenBank/DDBJ whole genome shotgun (WGS) entry which is preliminary data.</text>
</comment>
<dbReference type="RefSeq" id="WP_126643071.1">
    <property type="nucleotide sequence ID" value="NZ_BIFH01000049.1"/>
</dbReference>
<evidence type="ECO:0008006" key="3">
    <source>
        <dbReference type="Google" id="ProtNLM"/>
    </source>
</evidence>
<sequence length="235" mass="25154">MGADETPAPSDQGTPEGRARVLYERATEAYRDGDVALVEQLADLIPDGPESEPYRTFARVQSLEAHADDAAAAAVARAYLDRIGPSHPAWDTTRALFGEVMVQALIMGTVPLADNLAAAEEALRKPGDSYRHPSGATIRFEAEDDEPLLMVLHGNAAKAVRAAKRLVDTEKRASRAGHADALCTFALCVCAEGDIVSAREALAEAERILPGRPRIAATRARVESSPAATMRLDDR</sequence>
<protein>
    <recommendedName>
        <fullName evidence="3">Tetratricopeptide repeat protein</fullName>
    </recommendedName>
</protein>
<evidence type="ECO:0000313" key="2">
    <source>
        <dbReference type="Proteomes" id="UP000286931"/>
    </source>
</evidence>
<keyword evidence="2" id="KW-1185">Reference proteome</keyword>
<dbReference type="EMBL" id="BIFH01000049">
    <property type="protein sequence ID" value="GCE01442.1"/>
    <property type="molecule type" value="Genomic_DNA"/>
</dbReference>
<proteinExistence type="predicted"/>